<dbReference type="GO" id="GO:0003723">
    <property type="term" value="F:RNA binding"/>
    <property type="evidence" value="ECO:0007669"/>
    <property type="project" value="InterPro"/>
</dbReference>
<dbReference type="SMART" id="SM00538">
    <property type="entry name" value="POP4"/>
    <property type="match status" value="1"/>
</dbReference>
<keyword evidence="5 6" id="KW-0378">Hydrolase</keyword>
<dbReference type="SUPFAM" id="SSF101744">
    <property type="entry name" value="Rof/RNase P subunit-like"/>
    <property type="match status" value="1"/>
</dbReference>
<proteinExistence type="inferred from homology"/>
<comment type="catalytic activity">
    <reaction evidence="6">
        <text>Endonucleolytic cleavage of RNA, removing 5'-extranucleotides from tRNA precursor.</text>
        <dbReference type="EC" id="3.1.26.5"/>
    </reaction>
</comment>
<evidence type="ECO:0000313" key="7">
    <source>
        <dbReference type="EMBL" id="KON31187.1"/>
    </source>
</evidence>
<dbReference type="Gene3D" id="2.30.30.210">
    <property type="entry name" value="Ribonuclease P/MRP, subunit p29"/>
    <property type="match status" value="1"/>
</dbReference>
<keyword evidence="1 6" id="KW-0963">Cytoplasm</keyword>
<dbReference type="EMBL" id="LFWZ01000011">
    <property type="protein sequence ID" value="KON31187.1"/>
    <property type="molecule type" value="Genomic_DNA"/>
</dbReference>
<gene>
    <name evidence="6" type="primary">rnp1</name>
    <name evidence="7" type="ORF">AC482_01690</name>
</gene>
<keyword evidence="3 6" id="KW-0540">Nuclease</keyword>
<keyword evidence="2 6" id="KW-0819">tRNA processing</keyword>
<dbReference type="GO" id="GO:0030677">
    <property type="term" value="C:ribonuclease P complex"/>
    <property type="evidence" value="ECO:0007669"/>
    <property type="project" value="UniProtKB-UniRule"/>
</dbReference>
<dbReference type="HAMAP" id="MF_00754">
    <property type="entry name" value="RNase_P_1"/>
    <property type="match status" value="1"/>
</dbReference>
<comment type="caution">
    <text evidence="7">The sequence shown here is derived from an EMBL/GenBank/DDBJ whole genome shotgun (WGS) entry which is preliminary data.</text>
</comment>
<dbReference type="PATRIC" id="fig|1685127.3.peg.430"/>
<evidence type="ECO:0000256" key="4">
    <source>
        <dbReference type="ARBA" id="ARBA00022759"/>
    </source>
</evidence>
<name>A0A0M0BRH0_9ARCH</name>
<accession>A0A0M0BRH0</accession>
<evidence type="ECO:0000256" key="1">
    <source>
        <dbReference type="ARBA" id="ARBA00022490"/>
    </source>
</evidence>
<evidence type="ECO:0000256" key="5">
    <source>
        <dbReference type="ARBA" id="ARBA00022801"/>
    </source>
</evidence>
<dbReference type="NCBIfam" id="NF046110">
    <property type="entry name" value="RNaseP1Mthb"/>
    <property type="match status" value="1"/>
</dbReference>
<evidence type="ECO:0000256" key="2">
    <source>
        <dbReference type="ARBA" id="ARBA00022694"/>
    </source>
</evidence>
<dbReference type="InterPro" id="IPR023534">
    <property type="entry name" value="Rof/RNase_P-like"/>
</dbReference>
<sequence length="92" mass="10097">MAAGNILRHELIGLDVEVVRDSNPSNIAIGGRVVDETRNTLLIEGGGRERRVAKGTAVFRLRLPDGAAVEVEGRALVGRPEDRVKRKTRRGW</sequence>
<evidence type="ECO:0000313" key="8">
    <source>
        <dbReference type="Proteomes" id="UP000037210"/>
    </source>
</evidence>
<dbReference type="InterPro" id="IPR036980">
    <property type="entry name" value="RNase_P/MRP_Rpp29_sf"/>
</dbReference>
<reference evidence="7 8" key="1">
    <citation type="submission" date="2015-06" db="EMBL/GenBank/DDBJ databases">
        <title>New insights into the roles of widespread benthic archaea in carbon and nitrogen cycling.</title>
        <authorList>
            <person name="Lazar C.S."/>
            <person name="Baker B.J."/>
            <person name="Seitz K.W."/>
            <person name="Hyde A.S."/>
            <person name="Dick G.J."/>
            <person name="Hinrichs K.-U."/>
            <person name="Teske A.P."/>
        </authorList>
    </citation>
    <scope>NUCLEOTIDE SEQUENCE [LARGE SCALE GENOMIC DNA]</scope>
    <source>
        <strain evidence="7">DG-45</strain>
    </source>
</reference>
<dbReference type="Proteomes" id="UP000037210">
    <property type="component" value="Unassembled WGS sequence"/>
</dbReference>
<dbReference type="InterPro" id="IPR023538">
    <property type="entry name" value="RNP1"/>
</dbReference>
<dbReference type="Pfam" id="PF01868">
    <property type="entry name" value="RNase_P-MRP_p29"/>
    <property type="match status" value="1"/>
</dbReference>
<protein>
    <recommendedName>
        <fullName evidence="6">Ribonuclease P protein component 1</fullName>
        <shortName evidence="6">RNase P component 1</shortName>
        <ecNumber evidence="6">3.1.26.5</ecNumber>
    </recommendedName>
    <alternativeName>
        <fullName evidence="6">Rpp29</fullName>
    </alternativeName>
</protein>
<dbReference type="GO" id="GO:0004526">
    <property type="term" value="F:ribonuclease P activity"/>
    <property type="evidence" value="ECO:0007669"/>
    <property type="project" value="UniProtKB-UniRule"/>
</dbReference>
<comment type="subcellular location">
    <subcellularLocation>
        <location evidence="6">Cytoplasm</location>
    </subcellularLocation>
</comment>
<comment type="function">
    <text evidence="6">Part of ribonuclease P, a protein complex that generates mature tRNA molecules by cleaving their 5'-ends.</text>
</comment>
<evidence type="ECO:0000256" key="3">
    <source>
        <dbReference type="ARBA" id="ARBA00022722"/>
    </source>
</evidence>
<dbReference type="EC" id="3.1.26.5" evidence="6"/>
<dbReference type="InterPro" id="IPR002730">
    <property type="entry name" value="Rpp29/RNP1"/>
</dbReference>
<dbReference type="GO" id="GO:0001682">
    <property type="term" value="P:tRNA 5'-leader removal"/>
    <property type="evidence" value="ECO:0007669"/>
    <property type="project" value="UniProtKB-UniRule"/>
</dbReference>
<evidence type="ECO:0000256" key="6">
    <source>
        <dbReference type="HAMAP-Rule" id="MF_00754"/>
    </source>
</evidence>
<comment type="similarity">
    <text evidence="6">Belongs to the eukaryotic/archaeal RNase P protein component 1 family.</text>
</comment>
<comment type="subunit">
    <text evidence="6">Consists of a catalytic RNA component and at least 4-5 protein subunits.</text>
</comment>
<dbReference type="GO" id="GO:0005737">
    <property type="term" value="C:cytoplasm"/>
    <property type="evidence" value="ECO:0007669"/>
    <property type="project" value="UniProtKB-SubCell"/>
</dbReference>
<dbReference type="AlphaFoldDB" id="A0A0M0BRH0"/>
<organism evidence="7 8">
    <name type="scientific">miscellaneous Crenarchaeota group-15 archaeon DG-45</name>
    <dbReference type="NCBI Taxonomy" id="1685127"/>
    <lineage>
        <taxon>Archaea</taxon>
        <taxon>Candidatus Bathyarchaeota</taxon>
        <taxon>MCG-15</taxon>
    </lineage>
</organism>
<keyword evidence="4 6" id="KW-0255">Endonuclease</keyword>